<dbReference type="PANTHER" id="PTHR43784:SF2">
    <property type="entry name" value="GDSL-LIKE LIPASE_ACYLHYDROLASE, PUTATIVE (AFU_ORTHOLOGUE AFUA_2G00820)-RELATED"/>
    <property type="match status" value="1"/>
</dbReference>
<keyword evidence="2" id="KW-0378">Hydrolase</keyword>
<feature type="domain" description="SGNH hydrolase-type esterase" evidence="1">
    <location>
        <begin position="8"/>
        <end position="182"/>
    </location>
</feature>
<sequence>MSFERYVAIGDSFTEGVGDPDPARPNGLRGWADRVAEVLGSAGGDFGYANLAIRGRKLPAILDEQLEPAIALAPDLVTVYAGANDILRPRVDIDTIVERYDVALGRLAATGARLVVFTAFDPGGSAIYRPLRGRFALYNELVRTSARAHGATVVDFWTMREYRDWRYWDPDRMHLGPAGHQRMAIEVLDTLGVPHDLAPLPLVDRPAATRAEQRRENLTWVREMAIPWVHRRLTGRSSGDGLDPKRPTLAPID</sequence>
<protein>
    <submittedName>
        <fullName evidence="2">SGNH/GDSL hydrolase family protein</fullName>
        <ecNumber evidence="2">3.1.-.-</ecNumber>
    </submittedName>
</protein>
<reference evidence="3" key="1">
    <citation type="journal article" date="2019" name="Int. J. Syst. Evol. Microbiol.">
        <title>The Global Catalogue of Microorganisms (GCM) 10K type strain sequencing project: providing services to taxonomists for standard genome sequencing and annotation.</title>
        <authorList>
            <consortium name="The Broad Institute Genomics Platform"/>
            <consortium name="The Broad Institute Genome Sequencing Center for Infectious Disease"/>
            <person name="Wu L."/>
            <person name="Ma J."/>
        </authorList>
    </citation>
    <scope>NUCLEOTIDE SEQUENCE [LARGE SCALE GENOMIC DNA]</scope>
    <source>
        <strain evidence="3">CCUG 54522</strain>
    </source>
</reference>
<keyword evidence="3" id="KW-1185">Reference proteome</keyword>
<dbReference type="EC" id="3.1.-.-" evidence="2"/>
<evidence type="ECO:0000259" key="1">
    <source>
        <dbReference type="Pfam" id="PF13472"/>
    </source>
</evidence>
<comment type="caution">
    <text evidence="2">The sequence shown here is derived from an EMBL/GenBank/DDBJ whole genome shotgun (WGS) entry which is preliminary data.</text>
</comment>
<gene>
    <name evidence="2" type="ORF">ACFPYL_05945</name>
</gene>
<proteinExistence type="predicted"/>
<name>A0ABW1LG11_9ACTN</name>
<dbReference type="Proteomes" id="UP001596135">
    <property type="component" value="Unassembled WGS sequence"/>
</dbReference>
<organism evidence="2 3">
    <name type="scientific">Nocardioides hankookensis</name>
    <dbReference type="NCBI Taxonomy" id="443157"/>
    <lineage>
        <taxon>Bacteria</taxon>
        <taxon>Bacillati</taxon>
        <taxon>Actinomycetota</taxon>
        <taxon>Actinomycetes</taxon>
        <taxon>Propionibacteriales</taxon>
        <taxon>Nocardioidaceae</taxon>
        <taxon>Nocardioides</taxon>
    </lineage>
</organism>
<dbReference type="InterPro" id="IPR013830">
    <property type="entry name" value="SGNH_hydro"/>
</dbReference>
<dbReference type="RefSeq" id="WP_379151619.1">
    <property type="nucleotide sequence ID" value="NZ_JBHSRJ010000003.1"/>
</dbReference>
<dbReference type="Pfam" id="PF13472">
    <property type="entry name" value="Lipase_GDSL_2"/>
    <property type="match status" value="1"/>
</dbReference>
<dbReference type="PANTHER" id="PTHR43784">
    <property type="entry name" value="GDSL-LIKE LIPASE/ACYLHYDROLASE, PUTATIVE (AFU_ORTHOLOGUE AFUA_2G00820)-RELATED"/>
    <property type="match status" value="1"/>
</dbReference>
<dbReference type="SUPFAM" id="SSF52266">
    <property type="entry name" value="SGNH hydrolase"/>
    <property type="match status" value="1"/>
</dbReference>
<accession>A0ABW1LG11</accession>
<dbReference type="Gene3D" id="3.40.50.1110">
    <property type="entry name" value="SGNH hydrolase"/>
    <property type="match status" value="1"/>
</dbReference>
<dbReference type="EMBL" id="JBHSRJ010000003">
    <property type="protein sequence ID" value="MFC6042604.1"/>
    <property type="molecule type" value="Genomic_DNA"/>
</dbReference>
<dbReference type="InterPro" id="IPR053140">
    <property type="entry name" value="GDSL_Rv0518-like"/>
</dbReference>
<dbReference type="GO" id="GO:0016787">
    <property type="term" value="F:hydrolase activity"/>
    <property type="evidence" value="ECO:0007669"/>
    <property type="project" value="UniProtKB-KW"/>
</dbReference>
<dbReference type="CDD" id="cd01832">
    <property type="entry name" value="SGNH_hydrolase_like_1"/>
    <property type="match status" value="1"/>
</dbReference>
<dbReference type="InterPro" id="IPR036514">
    <property type="entry name" value="SGNH_hydro_sf"/>
</dbReference>
<evidence type="ECO:0000313" key="3">
    <source>
        <dbReference type="Proteomes" id="UP001596135"/>
    </source>
</evidence>
<evidence type="ECO:0000313" key="2">
    <source>
        <dbReference type="EMBL" id="MFC6042604.1"/>
    </source>
</evidence>